<dbReference type="PANTHER" id="PTHR11530">
    <property type="entry name" value="D-AMINO ACID OXIDASE"/>
    <property type="match status" value="1"/>
</dbReference>
<evidence type="ECO:0000256" key="5">
    <source>
        <dbReference type="ARBA" id="ARBA00022827"/>
    </source>
</evidence>
<dbReference type="Proteomes" id="UP000215902">
    <property type="component" value="Unassembled WGS sequence"/>
</dbReference>
<dbReference type="InterPro" id="IPR006076">
    <property type="entry name" value="FAD-dep_OxRdtase"/>
</dbReference>
<dbReference type="STRING" id="282301.A0A267DWD1"/>
<dbReference type="GO" id="GO:0019478">
    <property type="term" value="P:D-amino acid catabolic process"/>
    <property type="evidence" value="ECO:0007669"/>
    <property type="project" value="TreeGrafter"/>
</dbReference>
<keyword evidence="4" id="KW-0285">Flavoprotein</keyword>
<dbReference type="GO" id="GO:0071949">
    <property type="term" value="F:FAD binding"/>
    <property type="evidence" value="ECO:0007669"/>
    <property type="project" value="InterPro"/>
</dbReference>
<dbReference type="PROSITE" id="PS51257">
    <property type="entry name" value="PROKAR_LIPOPROTEIN"/>
    <property type="match status" value="1"/>
</dbReference>
<comment type="cofactor">
    <cofactor evidence="1">
        <name>FAD</name>
        <dbReference type="ChEBI" id="CHEBI:57692"/>
    </cofactor>
</comment>
<dbReference type="OrthoDB" id="2015447at2759"/>
<gene>
    <name evidence="8" type="ORF">BOX15_Mlig024804g1</name>
</gene>
<dbReference type="EMBL" id="NIVC01003058">
    <property type="protein sequence ID" value="PAA53588.1"/>
    <property type="molecule type" value="Genomic_DNA"/>
</dbReference>
<dbReference type="GO" id="GO:0005782">
    <property type="term" value="C:peroxisomal matrix"/>
    <property type="evidence" value="ECO:0007669"/>
    <property type="project" value="UniProtKB-SubCell"/>
</dbReference>
<dbReference type="Gene3D" id="3.40.50.720">
    <property type="entry name" value="NAD(P)-binding Rossmann-like Domain"/>
    <property type="match status" value="1"/>
</dbReference>
<accession>A0A267DWD1</accession>
<evidence type="ECO:0000259" key="7">
    <source>
        <dbReference type="Pfam" id="PF01266"/>
    </source>
</evidence>
<comment type="caution">
    <text evidence="8">The sequence shown here is derived from an EMBL/GenBank/DDBJ whole genome shotgun (WGS) entry which is preliminary data.</text>
</comment>
<evidence type="ECO:0000313" key="9">
    <source>
        <dbReference type="Proteomes" id="UP000215902"/>
    </source>
</evidence>
<organism evidence="8 9">
    <name type="scientific">Macrostomum lignano</name>
    <dbReference type="NCBI Taxonomy" id="282301"/>
    <lineage>
        <taxon>Eukaryota</taxon>
        <taxon>Metazoa</taxon>
        <taxon>Spiralia</taxon>
        <taxon>Lophotrochozoa</taxon>
        <taxon>Platyhelminthes</taxon>
        <taxon>Rhabditophora</taxon>
        <taxon>Macrostomorpha</taxon>
        <taxon>Macrostomida</taxon>
        <taxon>Macrostomidae</taxon>
        <taxon>Macrostomum</taxon>
    </lineage>
</organism>
<evidence type="ECO:0000256" key="4">
    <source>
        <dbReference type="ARBA" id="ARBA00022630"/>
    </source>
</evidence>
<protein>
    <recommendedName>
        <fullName evidence="7">FAD dependent oxidoreductase domain-containing protein</fullName>
    </recommendedName>
</protein>
<reference evidence="8 9" key="1">
    <citation type="submission" date="2017-06" db="EMBL/GenBank/DDBJ databases">
        <title>A platform for efficient transgenesis in Macrostomum lignano, a flatworm model organism for stem cell research.</title>
        <authorList>
            <person name="Berezikov E."/>
        </authorList>
    </citation>
    <scope>NUCLEOTIDE SEQUENCE [LARGE SCALE GENOMIC DNA]</scope>
    <source>
        <strain evidence="8">DV1</strain>
        <tissue evidence="8">Whole organism</tissue>
    </source>
</reference>
<evidence type="ECO:0000256" key="6">
    <source>
        <dbReference type="ARBA" id="ARBA00023002"/>
    </source>
</evidence>
<dbReference type="AlphaFoldDB" id="A0A267DWD1"/>
<dbReference type="GO" id="GO:0003884">
    <property type="term" value="F:D-amino-acid oxidase activity"/>
    <property type="evidence" value="ECO:0007669"/>
    <property type="project" value="InterPro"/>
</dbReference>
<sequence>MSNLKVTVVGAGVVGLSTACAFQRAFPNADLTVVAADIDSGIVSYVAAGYLSPTVAKMPTSDLAVLGKWTAASSEHYRAIATSADSDAAGVGISPLCELSDKPNAEEPFFAPYVFSCRRLTDDQLDYLLPNARSAGIATGFQAVTVYAQGSRYLPYLMHNLRSGGRVSVRREKLNSLAEAADGGCHLLFNCTGLGASKLCSDPDVYPSRGQVVRVHAPMQKLALHGPGAFYVLPNRDDVVIGGTAGAGSFDLNVSETDTEDIMTRAYRILPALRTARILGAHVGLRPYRRGGSRLEVDRGLLDGLPVVHNYCHGANGVGLSWGSGYTRLNWPLRRCAAVGRGCKLELNLKLNLRTVLRRLKTIQTIFTYKFKFTRM</sequence>
<dbReference type="Pfam" id="PF01266">
    <property type="entry name" value="DAO"/>
    <property type="match status" value="1"/>
</dbReference>
<keyword evidence="6" id="KW-0560">Oxidoreductase</keyword>
<evidence type="ECO:0000256" key="2">
    <source>
        <dbReference type="ARBA" id="ARBA00004253"/>
    </source>
</evidence>
<dbReference type="Gene3D" id="3.30.9.10">
    <property type="entry name" value="D-Amino Acid Oxidase, subunit A, domain 2"/>
    <property type="match status" value="1"/>
</dbReference>
<comment type="subcellular location">
    <subcellularLocation>
        <location evidence="2">Peroxisome matrix</location>
    </subcellularLocation>
</comment>
<keyword evidence="5" id="KW-0274">FAD</keyword>
<comment type="similarity">
    <text evidence="3">Belongs to the DAMOX/DASOX family.</text>
</comment>
<dbReference type="PANTHER" id="PTHR11530:SF11">
    <property type="entry name" value="D-ASPARTATE OXIDASE"/>
    <property type="match status" value="1"/>
</dbReference>
<evidence type="ECO:0000256" key="1">
    <source>
        <dbReference type="ARBA" id="ARBA00001974"/>
    </source>
</evidence>
<dbReference type="SUPFAM" id="SSF54373">
    <property type="entry name" value="FAD-linked reductases, C-terminal domain"/>
    <property type="match status" value="1"/>
</dbReference>
<evidence type="ECO:0000313" key="8">
    <source>
        <dbReference type="EMBL" id="PAA53588.1"/>
    </source>
</evidence>
<proteinExistence type="inferred from homology"/>
<keyword evidence="9" id="KW-1185">Reference proteome</keyword>
<feature type="domain" description="FAD dependent oxidoreductase" evidence="7">
    <location>
        <begin position="5"/>
        <end position="325"/>
    </location>
</feature>
<evidence type="ECO:0000256" key="3">
    <source>
        <dbReference type="ARBA" id="ARBA00006730"/>
    </source>
</evidence>
<dbReference type="SUPFAM" id="SSF51971">
    <property type="entry name" value="Nucleotide-binding domain"/>
    <property type="match status" value="1"/>
</dbReference>
<dbReference type="InterPro" id="IPR023209">
    <property type="entry name" value="DAO"/>
</dbReference>
<name>A0A267DWD1_9PLAT</name>